<dbReference type="GO" id="GO:0003964">
    <property type="term" value="F:RNA-directed DNA polymerase activity"/>
    <property type="evidence" value="ECO:0007669"/>
    <property type="project" value="UniProtKB-KW"/>
</dbReference>
<dbReference type="InterPro" id="IPR043502">
    <property type="entry name" value="DNA/RNA_pol_sf"/>
</dbReference>
<keyword evidence="2" id="KW-0808">Transferase</keyword>
<evidence type="ECO:0000313" key="3">
    <source>
        <dbReference type="Proteomes" id="UP000265719"/>
    </source>
</evidence>
<dbReference type="PROSITE" id="PS50878">
    <property type="entry name" value="RT_POL"/>
    <property type="match status" value="1"/>
</dbReference>
<sequence>MGKLDTREVNGPEGSLEWGALDWRFHEKEVRRLRQRIFKATREQNWPQVRNLQKLMLRSRSNTLVSVRRVTQHNAGRMTAGIDGQVALSGEDRIRVADQVDDSRRTWRPRPVRRVHIPKSGRKTRMRPLGIPVIMDRCHQARVRNALEPEWEAQFEARSYGFRPGRGCHDAIAYLFSVLGRRDAKRLWILDADLSAAFDRIDHGHLLSRIRAFPARDMIRRWLKAGVMERRKGFTPTEEGSPQGGVISPLLLNVALHGLEEAAGTRLYTSASRYGVMKPGSPAVVRYADDFAVCCFSQEQAEQIQRRLAEWLKPRGLSLNEEKTHVVHVSQGFDFLGFTIRRYHGKLLITPSKKAVSRLRERLKAEMHRLRGSNAGAVVLALTPVIRGWSAYYRGVVSSRVFKKLDEYVWWLTWRWAKRTHPGKSRYWVKQRYFGRFNKVRNDNWVFGDRDSGAYLVKFSWTPIVRHVMVKAGSSIDDPDLASYWTHRRSKVKPPLDEYTLSLLSRQGGVCSLCGEVLLSADQPPQSPREWERWWLVISRKAISAGYLAYYEGPGPAGGKFTSLVHDSCRRGLAAQMRRDTAGRFRKSTRSA</sequence>
<keyword evidence="2" id="KW-0548">Nucleotidyltransferase</keyword>
<dbReference type="Pfam" id="PF00078">
    <property type="entry name" value="RVT_1"/>
    <property type="match status" value="1"/>
</dbReference>
<name>A0AA97M6C2_9ACTN</name>
<keyword evidence="3" id="KW-1185">Reference proteome</keyword>
<dbReference type="Pfam" id="PF13655">
    <property type="entry name" value="RVT_N"/>
    <property type="match status" value="1"/>
</dbReference>
<evidence type="ECO:0000313" key="2">
    <source>
        <dbReference type="EMBL" id="UOE21970.1"/>
    </source>
</evidence>
<dbReference type="PANTHER" id="PTHR34047">
    <property type="entry name" value="NUCLEAR INTRON MATURASE 1, MITOCHONDRIAL-RELATED"/>
    <property type="match status" value="1"/>
</dbReference>
<gene>
    <name evidence="2" type="primary">ltrA</name>
    <name evidence="2" type="ORF">NI17_010195</name>
</gene>
<feature type="domain" description="Reverse transcriptase" evidence="1">
    <location>
        <begin position="98"/>
        <end position="340"/>
    </location>
</feature>
<dbReference type="NCBIfam" id="TIGR04416">
    <property type="entry name" value="group_II_RT_mat"/>
    <property type="match status" value="1"/>
</dbReference>
<dbReference type="AlphaFoldDB" id="A0AA97M6C2"/>
<dbReference type="InterPro" id="IPR013597">
    <property type="entry name" value="Mat_intron_G2"/>
</dbReference>
<dbReference type="InterPro" id="IPR030931">
    <property type="entry name" value="Group_II_RT_mat"/>
</dbReference>
<dbReference type="Pfam" id="PF08388">
    <property type="entry name" value="GIIM"/>
    <property type="match status" value="1"/>
</dbReference>
<reference evidence="2" key="1">
    <citation type="submission" date="2020-10" db="EMBL/GenBank/DDBJ databases">
        <title>De novo genome project of the cellulose decomposer Thermobifida halotolerans type strain.</title>
        <authorList>
            <person name="Nagy I."/>
            <person name="Horvath B."/>
            <person name="Kukolya J."/>
            <person name="Nagy I."/>
            <person name="Orsini M."/>
        </authorList>
    </citation>
    <scope>NUCLEOTIDE SEQUENCE</scope>
    <source>
        <strain evidence="2">DSM 44931</strain>
    </source>
</reference>
<dbReference type="KEGG" id="thao:NI17_010195"/>
<dbReference type="CDD" id="cd01651">
    <property type="entry name" value="RT_G2_intron"/>
    <property type="match status" value="1"/>
</dbReference>
<organism evidence="2 3">
    <name type="scientific">Thermobifida halotolerans</name>
    <dbReference type="NCBI Taxonomy" id="483545"/>
    <lineage>
        <taxon>Bacteria</taxon>
        <taxon>Bacillati</taxon>
        <taxon>Actinomycetota</taxon>
        <taxon>Actinomycetes</taxon>
        <taxon>Streptosporangiales</taxon>
        <taxon>Nocardiopsidaceae</taxon>
        <taxon>Thermobifida</taxon>
    </lineage>
</organism>
<dbReference type="RefSeq" id="WP_084012844.1">
    <property type="nucleotide sequence ID" value="NZ_CP063196.1"/>
</dbReference>
<protein>
    <submittedName>
        <fullName evidence="2">Group II intron reverse transcriptase/maturase</fullName>
        <ecNumber evidence="2">2.7.7.49</ecNumber>
    </submittedName>
</protein>
<dbReference type="EMBL" id="CP063196">
    <property type="protein sequence ID" value="UOE21970.1"/>
    <property type="molecule type" value="Genomic_DNA"/>
</dbReference>
<dbReference type="InterPro" id="IPR051083">
    <property type="entry name" value="GrpII_Intron_Splice-Mob/Def"/>
</dbReference>
<keyword evidence="2" id="KW-0695">RNA-directed DNA polymerase</keyword>
<dbReference type="InterPro" id="IPR025960">
    <property type="entry name" value="RVT_N"/>
</dbReference>
<dbReference type="SUPFAM" id="SSF56672">
    <property type="entry name" value="DNA/RNA polymerases"/>
    <property type="match status" value="1"/>
</dbReference>
<dbReference type="InterPro" id="IPR000477">
    <property type="entry name" value="RT_dom"/>
</dbReference>
<evidence type="ECO:0000259" key="1">
    <source>
        <dbReference type="PROSITE" id="PS50878"/>
    </source>
</evidence>
<proteinExistence type="predicted"/>
<dbReference type="Proteomes" id="UP000265719">
    <property type="component" value="Chromosome"/>
</dbReference>
<accession>A0AA97M6C2</accession>
<dbReference type="PANTHER" id="PTHR34047:SF10">
    <property type="entry name" value="GROUP II INTRON-ASSOCIATED OPEN READING FRAME"/>
    <property type="match status" value="1"/>
</dbReference>
<dbReference type="EC" id="2.7.7.49" evidence="2"/>